<dbReference type="PANTHER" id="PTHR32329:SF4">
    <property type="entry name" value="ACTIVATOR OF 2-HYDROXYACYL-COA DEHYDRATASE"/>
    <property type="match status" value="1"/>
</dbReference>
<feature type="domain" description="ATPase BadF/BadG/BcrA/BcrD type" evidence="1">
    <location>
        <begin position="314"/>
        <end position="567"/>
    </location>
</feature>
<reference evidence="4" key="1">
    <citation type="submission" date="2017-02" db="EMBL/GenBank/DDBJ databases">
        <authorList>
            <person name="Varghese N."/>
            <person name="Submissions S."/>
        </authorList>
    </citation>
    <scope>NUCLEOTIDE SEQUENCE [LARGE SCALE GENOMIC DNA]</scope>
    <source>
        <strain evidence="4">ATCC 25662</strain>
    </source>
</reference>
<dbReference type="InterPro" id="IPR002731">
    <property type="entry name" value="ATPase_BadF"/>
</dbReference>
<dbReference type="RefSeq" id="WP_078712418.1">
    <property type="nucleotide sequence ID" value="NZ_FUWY01000006.1"/>
</dbReference>
<keyword evidence="4" id="KW-1185">Reference proteome</keyword>
<gene>
    <name evidence="3" type="ORF">SAMN02745191_2020</name>
</gene>
<dbReference type="SUPFAM" id="SSF53067">
    <property type="entry name" value="Actin-like ATPase domain"/>
    <property type="match status" value="2"/>
</dbReference>
<dbReference type="Pfam" id="PF09989">
    <property type="entry name" value="DUF2229"/>
    <property type="match status" value="1"/>
</dbReference>
<name>A0A1T4PGR3_9FIRM</name>
<dbReference type="InterPro" id="IPR018709">
    <property type="entry name" value="CoA_activase_DUF2229"/>
</dbReference>
<dbReference type="STRING" id="118967.SAMN02745191_2020"/>
<dbReference type="AlphaFoldDB" id="A0A1T4PGR3"/>
<dbReference type="Gene3D" id="3.30.420.40">
    <property type="match status" value="4"/>
</dbReference>
<dbReference type="OrthoDB" id="9802715at2"/>
<evidence type="ECO:0000259" key="1">
    <source>
        <dbReference type="Pfam" id="PF01869"/>
    </source>
</evidence>
<dbReference type="EMBL" id="FUWY01000006">
    <property type="protein sequence ID" value="SJZ90773.1"/>
    <property type="molecule type" value="Genomic_DNA"/>
</dbReference>
<dbReference type="Pfam" id="PF01869">
    <property type="entry name" value="BcrAD_BadFG"/>
    <property type="match status" value="2"/>
</dbReference>
<dbReference type="InterPro" id="IPR043129">
    <property type="entry name" value="ATPase_NBD"/>
</dbReference>
<evidence type="ECO:0000313" key="3">
    <source>
        <dbReference type="EMBL" id="SJZ90773.1"/>
    </source>
</evidence>
<organism evidence="3 4">
    <name type="scientific">Anaerorhabdus furcosa</name>
    <dbReference type="NCBI Taxonomy" id="118967"/>
    <lineage>
        <taxon>Bacteria</taxon>
        <taxon>Bacillati</taxon>
        <taxon>Bacillota</taxon>
        <taxon>Erysipelotrichia</taxon>
        <taxon>Erysipelotrichales</taxon>
        <taxon>Erysipelotrichaceae</taxon>
        <taxon>Anaerorhabdus</taxon>
    </lineage>
</organism>
<proteinExistence type="predicted"/>
<dbReference type="PANTHER" id="PTHR32329">
    <property type="entry name" value="BIFUNCTIONAL PROTEIN [INCLUDES 2-HYDROXYACYL-COA DEHYDRATASE (N-TER) AND ITS ACTIVATOR DOMAIN (C_TERM)-RELATED"/>
    <property type="match status" value="1"/>
</dbReference>
<feature type="domain" description="ATPase BadF/BadG/BcrA/BcrD type" evidence="1">
    <location>
        <begin position="3"/>
        <end position="253"/>
    </location>
</feature>
<evidence type="ECO:0000313" key="4">
    <source>
        <dbReference type="Proteomes" id="UP000243297"/>
    </source>
</evidence>
<dbReference type="InterPro" id="IPR051805">
    <property type="entry name" value="Dehydratase_Activator_Redct"/>
</dbReference>
<dbReference type="CDD" id="cd24035">
    <property type="entry name" value="ASKHA_NBD_O66634-like_rpt2"/>
    <property type="match status" value="1"/>
</dbReference>
<sequence length="977" mass="108750">MKLGFDIGSTTIKCILFNDEKEIIYKNYRRHYSKINEALYEELQAISNQVENILDSKMEVAISGSAGMGYAEVIQLPFVQEVYATKVAVNEYLNEADVVIELGGEDAKILFLSDGLEVRMNGSCAGGTGAFIDQMATLLNSTPDEMNILAKDHSKIYSIASRCGVFAKSDIQPLLNQGAQKNDISASIFYAMVNQTIAGLAQGRELKGNIVYLGGPLTFLSELRNTFDKVLKCKGNCPKNALYFVALGTALMASEPILFQEMFERVKNYVASFNYISTRPLFQSEQEYEEFANRHNQSTVKTIENKNYSGNVYLGIDAGSTTVKMTVLDEEENILLSSYQSNEGSPVGIVKNFLEQFYVEYPHATIKSSAVTGYGEEMLRNALSLDFGIVETIAHFKAAKKFNPQVDFIIDIGGQDIKCFKVLNGVIDDIFLNEACSSGCGSFLQSFAEVLGYSIEDFAKIGLFAKNPVDLGSRCTVFMNSSIKQAQKEGATVDNISAGLSMSVVKNALYKVIRITSAKELGKNIVVQGGTFYNDAVLRAFELEIDGHVVRPNIAGLMGAYGAALYAKQNQKEISTILTLEQLNDFTHEVQSINCQGCNNHCALTVNTFGEGRKYIGGNRCEKPITNLTQSDQDNMYEYKRNLLQEYRMKKVEHKKGVVGIPLVLNMYELLPFWTSFFNTLGIQCEVTDFSTHRMYLKGQHTIPSDTACYPAKLVHGHIEELLTKEIDAIFYPCMTYNIDESLGDNHYNCPVVAYYPEVIQANVSEIKNISFIYDYIGIHRPKDFAKKMTKILGNTFKGIQLKDVTKAVEAGFKENNIYFDKIHCKAKQIIENAEKKNQPVIVLAGRPYHIDPEINHGIDKLILSCGAAIITEDSISHLSKKVSTTVLNQWTYHSRLYAAADVVTHQKNLNLIQLVSFGCGVDAITADEVRLLLNKGNKIYTQIKIDEITNLGAVKIRLRSLFAALKDGDKNDRSTN</sequence>
<feature type="domain" description="DUF2229" evidence="2">
    <location>
        <begin position="659"/>
        <end position="876"/>
    </location>
</feature>
<protein>
    <submittedName>
        <fullName evidence="3">CoA-substrate-specific enzyme activase, putative</fullName>
    </submittedName>
</protein>
<dbReference type="CDD" id="cd24034">
    <property type="entry name" value="ASKHA_NBD_O66634-like_rpt1"/>
    <property type="match status" value="1"/>
</dbReference>
<dbReference type="Proteomes" id="UP000243297">
    <property type="component" value="Unassembled WGS sequence"/>
</dbReference>
<accession>A0A1T4PGR3</accession>
<evidence type="ECO:0000259" key="2">
    <source>
        <dbReference type="Pfam" id="PF09989"/>
    </source>
</evidence>